<proteinExistence type="inferred from homology"/>
<keyword evidence="5" id="KW-0234">DNA repair</keyword>
<dbReference type="SUPFAM" id="SSF52141">
    <property type="entry name" value="Uracil-DNA glycosylase-like"/>
    <property type="match status" value="1"/>
</dbReference>
<evidence type="ECO:0000313" key="7">
    <source>
        <dbReference type="EMBL" id="BDV44717.1"/>
    </source>
</evidence>
<evidence type="ECO:0000259" key="6">
    <source>
        <dbReference type="Pfam" id="PF03167"/>
    </source>
</evidence>
<dbReference type="InterPro" id="IPR005122">
    <property type="entry name" value="Uracil-DNA_glycosylase-like"/>
</dbReference>
<dbReference type="Proteomes" id="UP001317705">
    <property type="component" value="Chromosome"/>
</dbReference>
<dbReference type="RefSeq" id="WP_282000810.1">
    <property type="nucleotide sequence ID" value="NZ_AP027151.1"/>
</dbReference>
<keyword evidence="4" id="KW-0238">DNA-binding</keyword>
<evidence type="ECO:0000313" key="8">
    <source>
        <dbReference type="Proteomes" id="UP001317705"/>
    </source>
</evidence>
<dbReference type="InterPro" id="IPR039134">
    <property type="entry name" value="SMUG1"/>
</dbReference>
<sequence>MTLATIAADLAADLERLSFSPPVAHVYNPLVYARAPHEEYLRRYGAGPKEALFVGMNPGPWGMAQTGVPFGEIAAVTGWLGINGPVAHPAGEHPKKRVDGFACRRSEVSGRRLWGLIRERFGEPERFFARFFVVNYCPLLFLNDAGGNITPDKLKNGERQPLLAACDRALRQTVALLRPRLVIGVGGFAETQAREALAGSGVAVGRILHPSPANPAANRDWAGTVLAQLAALGIDFGEKGALP</sequence>
<gene>
    <name evidence="7" type="primary">smuG1</name>
    <name evidence="7" type="ORF">GURASL_36400</name>
</gene>
<protein>
    <submittedName>
        <fullName evidence="7">Single-strand selective monofunctional uracil DNA glycosylase</fullName>
    </submittedName>
</protein>
<dbReference type="CDD" id="cd19374">
    <property type="entry name" value="UDG-F3_SMUG1-like"/>
    <property type="match status" value="1"/>
</dbReference>
<name>A0ABM8ER03_9BACT</name>
<evidence type="ECO:0000256" key="2">
    <source>
        <dbReference type="ARBA" id="ARBA00022763"/>
    </source>
</evidence>
<evidence type="ECO:0000256" key="1">
    <source>
        <dbReference type="ARBA" id="ARBA00007889"/>
    </source>
</evidence>
<evidence type="ECO:0000256" key="5">
    <source>
        <dbReference type="ARBA" id="ARBA00023204"/>
    </source>
</evidence>
<keyword evidence="8" id="KW-1185">Reference proteome</keyword>
<comment type="similarity">
    <text evidence="1">Belongs to the uracil-DNA glycosylase (UDG) superfamily. SMUG1 family.</text>
</comment>
<accession>A0ABM8ER03</accession>
<feature type="domain" description="Uracil-DNA glycosylase-like" evidence="6">
    <location>
        <begin position="50"/>
        <end position="216"/>
    </location>
</feature>
<dbReference type="InterPro" id="IPR036895">
    <property type="entry name" value="Uracil-DNA_glycosylase-like_sf"/>
</dbReference>
<dbReference type="PANTHER" id="PTHR13235">
    <property type="entry name" value="SINGLE-STRAND SELECTIVE MONOFUNCTIONAL URACIL DNA GLYCOSYLASE"/>
    <property type="match status" value="1"/>
</dbReference>
<dbReference type="Pfam" id="PF03167">
    <property type="entry name" value="UDG"/>
    <property type="match status" value="1"/>
</dbReference>
<evidence type="ECO:0000256" key="3">
    <source>
        <dbReference type="ARBA" id="ARBA00022801"/>
    </source>
</evidence>
<keyword evidence="2" id="KW-0227">DNA damage</keyword>
<evidence type="ECO:0000256" key="4">
    <source>
        <dbReference type="ARBA" id="ARBA00023125"/>
    </source>
</evidence>
<reference evidence="7 8" key="1">
    <citation type="submission" date="2022-12" db="EMBL/GenBank/DDBJ databases">
        <title>Polyphasic characterization of Geotalea uranireducens NIT-SL11 newly isolated from a complex of sewage sludge and microbially reduced graphene oxide.</title>
        <authorList>
            <person name="Xie L."/>
            <person name="Yoshida N."/>
            <person name="Meng L."/>
        </authorList>
    </citation>
    <scope>NUCLEOTIDE SEQUENCE [LARGE SCALE GENOMIC DNA]</scope>
    <source>
        <strain evidence="7 8">NIT-SL11</strain>
    </source>
</reference>
<dbReference type="PANTHER" id="PTHR13235:SF2">
    <property type="entry name" value="SINGLE-STRAND SELECTIVE MONOFUNCTIONAL URACIL DNA GLYCOSYLASE"/>
    <property type="match status" value="1"/>
</dbReference>
<keyword evidence="3" id="KW-0378">Hydrolase</keyword>
<organism evidence="7 8">
    <name type="scientific">Geotalea uraniireducens</name>
    <dbReference type="NCBI Taxonomy" id="351604"/>
    <lineage>
        <taxon>Bacteria</taxon>
        <taxon>Pseudomonadati</taxon>
        <taxon>Thermodesulfobacteriota</taxon>
        <taxon>Desulfuromonadia</taxon>
        <taxon>Geobacterales</taxon>
        <taxon>Geobacteraceae</taxon>
        <taxon>Geotalea</taxon>
    </lineage>
</organism>
<dbReference type="EMBL" id="AP027151">
    <property type="protein sequence ID" value="BDV44717.1"/>
    <property type="molecule type" value="Genomic_DNA"/>
</dbReference>
<dbReference type="Gene3D" id="3.40.470.10">
    <property type="entry name" value="Uracil-DNA glycosylase-like domain"/>
    <property type="match status" value="1"/>
</dbReference>